<evidence type="ECO:0000313" key="1">
    <source>
        <dbReference type="EMBL" id="MCG2616425.1"/>
    </source>
</evidence>
<accession>A0ABS9KVU3</accession>
<comment type="caution">
    <text evidence="1">The sequence shown here is derived from an EMBL/GenBank/DDBJ whole genome shotgun (WGS) entry which is preliminary data.</text>
</comment>
<evidence type="ECO:0008006" key="3">
    <source>
        <dbReference type="Google" id="ProtNLM"/>
    </source>
</evidence>
<proteinExistence type="predicted"/>
<organism evidence="1 2">
    <name type="scientific">Terrimonas ginsenosidimutans</name>
    <dbReference type="NCBI Taxonomy" id="2908004"/>
    <lineage>
        <taxon>Bacteria</taxon>
        <taxon>Pseudomonadati</taxon>
        <taxon>Bacteroidota</taxon>
        <taxon>Chitinophagia</taxon>
        <taxon>Chitinophagales</taxon>
        <taxon>Chitinophagaceae</taxon>
        <taxon>Terrimonas</taxon>
    </lineage>
</organism>
<name>A0ABS9KVU3_9BACT</name>
<reference evidence="1" key="1">
    <citation type="submission" date="2022-01" db="EMBL/GenBank/DDBJ databases">
        <authorList>
            <person name="Jo J.-H."/>
            <person name="Im W.-T."/>
        </authorList>
    </citation>
    <scope>NUCLEOTIDE SEQUENCE</scope>
    <source>
        <strain evidence="1">NA20</strain>
    </source>
</reference>
<keyword evidence="2" id="KW-1185">Reference proteome</keyword>
<protein>
    <recommendedName>
        <fullName evidence="3">T9SS type A sorting domain-containing protein</fullName>
    </recommendedName>
</protein>
<sequence>MFAKIKSSFFIDALQFELIALNGCLLRGVLKDDSGSVCSVMEKNIDAEKIFTWQGLNDLPYGRYTLELFQGGDEMKMNLVKRV</sequence>
<dbReference type="RefSeq" id="WP_237874961.1">
    <property type="nucleotide sequence ID" value="NZ_JAKLTR010000013.1"/>
</dbReference>
<evidence type="ECO:0000313" key="2">
    <source>
        <dbReference type="Proteomes" id="UP001165367"/>
    </source>
</evidence>
<dbReference type="EMBL" id="JAKLTR010000013">
    <property type="protein sequence ID" value="MCG2616425.1"/>
    <property type="molecule type" value="Genomic_DNA"/>
</dbReference>
<dbReference type="Proteomes" id="UP001165367">
    <property type="component" value="Unassembled WGS sequence"/>
</dbReference>
<gene>
    <name evidence="1" type="ORF">LZZ85_19150</name>
</gene>